<name>A0AAU9IFW0_9CILI</name>
<dbReference type="AlphaFoldDB" id="A0AAU9IFW0"/>
<reference evidence="1" key="1">
    <citation type="submission" date="2021-09" db="EMBL/GenBank/DDBJ databases">
        <authorList>
            <consortium name="AG Swart"/>
            <person name="Singh M."/>
            <person name="Singh A."/>
            <person name="Seah K."/>
            <person name="Emmerich C."/>
        </authorList>
    </citation>
    <scope>NUCLEOTIDE SEQUENCE</scope>
    <source>
        <strain evidence="1">ATCC30299</strain>
    </source>
</reference>
<accession>A0AAU9IFW0</accession>
<evidence type="ECO:0000313" key="2">
    <source>
        <dbReference type="Proteomes" id="UP001162131"/>
    </source>
</evidence>
<dbReference type="InterPro" id="IPR011043">
    <property type="entry name" value="Gal_Oxase/kelch_b-propeller"/>
</dbReference>
<gene>
    <name evidence="1" type="ORF">BSTOLATCC_MIC7521</name>
</gene>
<keyword evidence="2" id="KW-1185">Reference proteome</keyword>
<evidence type="ECO:0000313" key="1">
    <source>
        <dbReference type="EMBL" id="CAG9312725.1"/>
    </source>
</evidence>
<sequence length="277" mass="32743">MTLSNQINMKLNQIVDKEVDQNGIESEYLWDLSSKDFSRALNRVNLSTFKVDFSFTSSTYPMRIKILMTLPNNQFLGLKIRGFDSDYDYLFISDEKFNIKIIEKLPKNTHYSNLTSCFYDDSIFIFVDYKREGKFYYCAKRYLIYQNKWINLASLGFGFFNSCIGLKQKIIIKDGDGFGVLVYDILLDNYYSYKNIKIGWLCNCTFIQDLGKVYLIGRVQDIEGYNIYTIDDSLSEWTFLGYYHNSFICDYFTHYKGSIYFVRGQIYEFSLKNEKNV</sequence>
<organism evidence="1 2">
    <name type="scientific">Blepharisma stoltei</name>
    <dbReference type="NCBI Taxonomy" id="1481888"/>
    <lineage>
        <taxon>Eukaryota</taxon>
        <taxon>Sar</taxon>
        <taxon>Alveolata</taxon>
        <taxon>Ciliophora</taxon>
        <taxon>Postciliodesmatophora</taxon>
        <taxon>Heterotrichea</taxon>
        <taxon>Heterotrichida</taxon>
        <taxon>Blepharismidae</taxon>
        <taxon>Blepharisma</taxon>
    </lineage>
</organism>
<protein>
    <submittedName>
        <fullName evidence="1">Uncharacterized protein</fullName>
    </submittedName>
</protein>
<comment type="caution">
    <text evidence="1">The sequence shown here is derived from an EMBL/GenBank/DDBJ whole genome shotgun (WGS) entry which is preliminary data.</text>
</comment>
<dbReference type="SUPFAM" id="SSF50965">
    <property type="entry name" value="Galactose oxidase, central domain"/>
    <property type="match status" value="1"/>
</dbReference>
<dbReference type="Proteomes" id="UP001162131">
    <property type="component" value="Unassembled WGS sequence"/>
</dbReference>
<proteinExistence type="predicted"/>
<dbReference type="EMBL" id="CAJZBQ010000009">
    <property type="protein sequence ID" value="CAG9312725.1"/>
    <property type="molecule type" value="Genomic_DNA"/>
</dbReference>